<name>A0ABD1QWM8_9LAMI</name>
<organism evidence="2 3">
    <name type="scientific">Abeliophyllum distichum</name>
    <dbReference type="NCBI Taxonomy" id="126358"/>
    <lineage>
        <taxon>Eukaryota</taxon>
        <taxon>Viridiplantae</taxon>
        <taxon>Streptophyta</taxon>
        <taxon>Embryophyta</taxon>
        <taxon>Tracheophyta</taxon>
        <taxon>Spermatophyta</taxon>
        <taxon>Magnoliopsida</taxon>
        <taxon>eudicotyledons</taxon>
        <taxon>Gunneridae</taxon>
        <taxon>Pentapetalae</taxon>
        <taxon>asterids</taxon>
        <taxon>lamiids</taxon>
        <taxon>Lamiales</taxon>
        <taxon>Oleaceae</taxon>
        <taxon>Forsythieae</taxon>
        <taxon>Abeliophyllum</taxon>
    </lineage>
</organism>
<dbReference type="AlphaFoldDB" id="A0ABD1QWM8"/>
<dbReference type="Proteomes" id="UP001604336">
    <property type="component" value="Unassembled WGS sequence"/>
</dbReference>
<evidence type="ECO:0000256" key="1">
    <source>
        <dbReference type="SAM" id="Phobius"/>
    </source>
</evidence>
<gene>
    <name evidence="2" type="ORF">Adt_33250</name>
</gene>
<reference evidence="3" key="1">
    <citation type="submission" date="2024-07" db="EMBL/GenBank/DDBJ databases">
        <title>Two chromosome-level genome assemblies of Korean endemic species Abeliophyllum distichum and Forsythia ovata (Oleaceae).</title>
        <authorList>
            <person name="Jang H."/>
        </authorList>
    </citation>
    <scope>NUCLEOTIDE SEQUENCE [LARGE SCALE GENOMIC DNA]</scope>
</reference>
<accession>A0ABD1QWM8</accession>
<evidence type="ECO:0000313" key="3">
    <source>
        <dbReference type="Proteomes" id="UP001604336"/>
    </source>
</evidence>
<protein>
    <submittedName>
        <fullName evidence="2">Mic1 domain-containing protein</fullName>
    </submittedName>
</protein>
<dbReference type="EMBL" id="JBFOLK010000010">
    <property type="protein sequence ID" value="KAL2480284.1"/>
    <property type="molecule type" value="Genomic_DNA"/>
</dbReference>
<proteinExistence type="predicted"/>
<keyword evidence="1" id="KW-0812">Transmembrane</keyword>
<comment type="caution">
    <text evidence="2">The sequence shown here is derived from an EMBL/GenBank/DDBJ whole genome shotgun (WGS) entry which is preliminary data.</text>
</comment>
<keyword evidence="3" id="KW-1185">Reference proteome</keyword>
<sequence length="109" mass="11920">MTSHNLDSSSGKTEGGYMVEPEAFGAQVDASIVQSQILGPGSNAFNANASEQLESQVSSAAISPADLHIFVFAAIEEEMEIYLTWFLSLLSSFAVLAWKNQRWIRIFMS</sequence>
<keyword evidence="1" id="KW-1133">Transmembrane helix</keyword>
<feature type="transmembrane region" description="Helical" evidence="1">
    <location>
        <begin position="81"/>
        <end position="98"/>
    </location>
</feature>
<evidence type="ECO:0000313" key="2">
    <source>
        <dbReference type="EMBL" id="KAL2480284.1"/>
    </source>
</evidence>
<keyword evidence="1" id="KW-0472">Membrane</keyword>